<reference evidence="2 3" key="1">
    <citation type="journal article" date="2019" name="Sci. Rep.">
        <title>Orb-weaving spider Araneus ventricosus genome elucidates the spidroin gene catalogue.</title>
        <authorList>
            <person name="Kono N."/>
            <person name="Nakamura H."/>
            <person name="Ohtoshi R."/>
            <person name="Moran D.A.P."/>
            <person name="Shinohara A."/>
            <person name="Yoshida Y."/>
            <person name="Fujiwara M."/>
            <person name="Mori M."/>
            <person name="Tomita M."/>
            <person name="Arakawa K."/>
        </authorList>
    </citation>
    <scope>NUCLEOTIDE SEQUENCE [LARGE SCALE GENOMIC DNA]</scope>
</reference>
<keyword evidence="3" id="KW-1185">Reference proteome</keyword>
<accession>A0A4Y2J0F1</accession>
<gene>
    <name evidence="2" type="ORF">AVEN_160812_1</name>
</gene>
<proteinExistence type="predicted"/>
<name>A0A4Y2J0F1_ARAVE</name>
<evidence type="ECO:0000313" key="2">
    <source>
        <dbReference type="EMBL" id="GBM83643.1"/>
    </source>
</evidence>
<evidence type="ECO:0000313" key="3">
    <source>
        <dbReference type="Proteomes" id="UP000499080"/>
    </source>
</evidence>
<dbReference type="EMBL" id="BGPR01003098">
    <property type="protein sequence ID" value="GBM83643.1"/>
    <property type="molecule type" value="Genomic_DNA"/>
</dbReference>
<evidence type="ECO:0000256" key="1">
    <source>
        <dbReference type="SAM" id="MobiDB-lite"/>
    </source>
</evidence>
<sequence length="141" mass="15992">MDVETLNCCQMTRTTPELAPPPKLPHHTSARTVAPPLHENGDEPGPHARRMFGGIGIDPEYSNVKAETLPLGHRCPYYSYIECQFIVSKGYLVGPGLDPSNRRSRSRDSTTRTCYYLIEINSLRLLQRYVRFPFKLAKNIS</sequence>
<comment type="caution">
    <text evidence="2">The sequence shown here is derived from an EMBL/GenBank/DDBJ whole genome shotgun (WGS) entry which is preliminary data.</text>
</comment>
<feature type="region of interest" description="Disordered" evidence="1">
    <location>
        <begin position="12"/>
        <end position="46"/>
    </location>
</feature>
<dbReference type="AlphaFoldDB" id="A0A4Y2J0F1"/>
<protein>
    <submittedName>
        <fullName evidence="2">Uncharacterized protein</fullName>
    </submittedName>
</protein>
<organism evidence="2 3">
    <name type="scientific">Araneus ventricosus</name>
    <name type="common">Orbweaver spider</name>
    <name type="synonym">Epeira ventricosa</name>
    <dbReference type="NCBI Taxonomy" id="182803"/>
    <lineage>
        <taxon>Eukaryota</taxon>
        <taxon>Metazoa</taxon>
        <taxon>Ecdysozoa</taxon>
        <taxon>Arthropoda</taxon>
        <taxon>Chelicerata</taxon>
        <taxon>Arachnida</taxon>
        <taxon>Araneae</taxon>
        <taxon>Araneomorphae</taxon>
        <taxon>Entelegynae</taxon>
        <taxon>Araneoidea</taxon>
        <taxon>Araneidae</taxon>
        <taxon>Araneus</taxon>
    </lineage>
</organism>
<dbReference type="Proteomes" id="UP000499080">
    <property type="component" value="Unassembled WGS sequence"/>
</dbReference>